<keyword evidence="2" id="KW-1185">Reference proteome</keyword>
<gene>
    <name evidence="1" type="ORF">HOLleu_13764</name>
</gene>
<protein>
    <submittedName>
        <fullName evidence="1">Uncharacterized protein</fullName>
    </submittedName>
</protein>
<sequence>MVFDIVNFYPSISQQLLTTALTWEIPHMPISELDFSIIMHVKKSVLSSNGTHWPKRGYPNSFDVTMGSIDGAEVCELVGLYILNSLSRQCQRSPMSASTKMLVYHP</sequence>
<name>A0A9Q1C7R1_HOLLE</name>
<accession>A0A9Q1C7R1</accession>
<reference evidence="1" key="1">
    <citation type="submission" date="2021-10" db="EMBL/GenBank/DDBJ databases">
        <title>Tropical sea cucumber genome reveals ecological adaptation and Cuvierian tubules defense mechanism.</title>
        <authorList>
            <person name="Chen T."/>
        </authorList>
    </citation>
    <scope>NUCLEOTIDE SEQUENCE</scope>
    <source>
        <strain evidence="1">Nanhai2018</strain>
        <tissue evidence="1">Muscle</tissue>
    </source>
</reference>
<dbReference type="AlphaFoldDB" id="A0A9Q1C7R1"/>
<evidence type="ECO:0000313" key="1">
    <source>
        <dbReference type="EMBL" id="KAJ8039684.1"/>
    </source>
</evidence>
<dbReference type="Proteomes" id="UP001152320">
    <property type="component" value="Chromosome 6"/>
</dbReference>
<proteinExistence type="predicted"/>
<comment type="caution">
    <text evidence="1">The sequence shown here is derived from an EMBL/GenBank/DDBJ whole genome shotgun (WGS) entry which is preliminary data.</text>
</comment>
<dbReference type="EMBL" id="JAIZAY010000006">
    <property type="protein sequence ID" value="KAJ8039684.1"/>
    <property type="molecule type" value="Genomic_DNA"/>
</dbReference>
<organism evidence="1 2">
    <name type="scientific">Holothuria leucospilota</name>
    <name type="common">Black long sea cucumber</name>
    <name type="synonym">Mertensiothuria leucospilota</name>
    <dbReference type="NCBI Taxonomy" id="206669"/>
    <lineage>
        <taxon>Eukaryota</taxon>
        <taxon>Metazoa</taxon>
        <taxon>Echinodermata</taxon>
        <taxon>Eleutherozoa</taxon>
        <taxon>Echinozoa</taxon>
        <taxon>Holothuroidea</taxon>
        <taxon>Aspidochirotacea</taxon>
        <taxon>Aspidochirotida</taxon>
        <taxon>Holothuriidae</taxon>
        <taxon>Holothuria</taxon>
    </lineage>
</organism>
<evidence type="ECO:0000313" key="2">
    <source>
        <dbReference type="Proteomes" id="UP001152320"/>
    </source>
</evidence>